<dbReference type="GO" id="GO:0016787">
    <property type="term" value="F:hydrolase activity"/>
    <property type="evidence" value="ECO:0007669"/>
    <property type="project" value="UniProtKB-KW"/>
</dbReference>
<evidence type="ECO:0000313" key="3">
    <source>
        <dbReference type="Proteomes" id="UP000238220"/>
    </source>
</evidence>
<keyword evidence="3" id="KW-1185">Reference proteome</keyword>
<proteinExistence type="predicted"/>
<dbReference type="RefSeq" id="WP_104229309.1">
    <property type="nucleotide sequence ID" value="NZ_PSNW01000002.1"/>
</dbReference>
<evidence type="ECO:0000313" key="2">
    <source>
        <dbReference type="EMBL" id="PPE75083.1"/>
    </source>
</evidence>
<dbReference type="PANTHER" id="PTHR43798">
    <property type="entry name" value="MONOACYLGLYCEROL LIPASE"/>
    <property type="match status" value="1"/>
</dbReference>
<dbReference type="EMBL" id="PSNW01000002">
    <property type="protein sequence ID" value="PPE75083.1"/>
    <property type="molecule type" value="Genomic_DNA"/>
</dbReference>
<dbReference type="Pfam" id="PF00561">
    <property type="entry name" value="Abhydrolase_1"/>
    <property type="match status" value="1"/>
</dbReference>
<feature type="domain" description="AB hydrolase-1" evidence="1">
    <location>
        <begin position="20"/>
        <end position="259"/>
    </location>
</feature>
<accession>A0A2S5TJC1</accession>
<dbReference type="PANTHER" id="PTHR43798:SF24">
    <property type="entry name" value="CIS-3-ALKYL-4-ALKYLOXETAN-2-ONE DECARBOXYLASE"/>
    <property type="match status" value="1"/>
</dbReference>
<dbReference type="GO" id="GO:0016020">
    <property type="term" value="C:membrane"/>
    <property type="evidence" value="ECO:0007669"/>
    <property type="project" value="TreeGrafter"/>
</dbReference>
<organism evidence="2 3">
    <name type="scientific">Solimonas fluminis</name>
    <dbReference type="NCBI Taxonomy" id="2086571"/>
    <lineage>
        <taxon>Bacteria</taxon>
        <taxon>Pseudomonadati</taxon>
        <taxon>Pseudomonadota</taxon>
        <taxon>Gammaproteobacteria</taxon>
        <taxon>Nevskiales</taxon>
        <taxon>Nevskiaceae</taxon>
        <taxon>Solimonas</taxon>
    </lineage>
</organism>
<dbReference type="Proteomes" id="UP000238220">
    <property type="component" value="Unassembled WGS sequence"/>
</dbReference>
<keyword evidence="2" id="KW-0378">Hydrolase</keyword>
<dbReference type="OrthoDB" id="9773549at2"/>
<gene>
    <name evidence="2" type="ORF">C3942_05250</name>
</gene>
<dbReference type="InterPro" id="IPR029058">
    <property type="entry name" value="AB_hydrolase_fold"/>
</dbReference>
<protein>
    <submittedName>
        <fullName evidence="2">Alpha/beta hydrolase</fullName>
    </submittedName>
</protein>
<evidence type="ECO:0000259" key="1">
    <source>
        <dbReference type="Pfam" id="PF00561"/>
    </source>
</evidence>
<reference evidence="2 3" key="1">
    <citation type="submission" date="2018-02" db="EMBL/GenBank/DDBJ databases">
        <title>Genome sequencing of Solimonas sp. HR-BB.</title>
        <authorList>
            <person name="Lee Y."/>
            <person name="Jeon C.O."/>
        </authorList>
    </citation>
    <scope>NUCLEOTIDE SEQUENCE [LARGE SCALE GENOMIC DNA]</scope>
    <source>
        <strain evidence="2 3">HR-BB</strain>
    </source>
</reference>
<dbReference type="AlphaFoldDB" id="A0A2S5TJC1"/>
<dbReference type="PRINTS" id="PR00111">
    <property type="entry name" value="ABHYDROLASE"/>
</dbReference>
<dbReference type="InterPro" id="IPR000073">
    <property type="entry name" value="AB_hydrolase_1"/>
</dbReference>
<dbReference type="Gene3D" id="3.40.50.1820">
    <property type="entry name" value="alpha/beta hydrolase"/>
    <property type="match status" value="1"/>
</dbReference>
<name>A0A2S5TJC1_9GAMM</name>
<dbReference type="InterPro" id="IPR050266">
    <property type="entry name" value="AB_hydrolase_sf"/>
</dbReference>
<sequence length="276" mass="30342">MKTVDLPSGQLAYRDEGRGPVLLMLHGTLINGDTWRDVISHLSPRYRCIAPDLPLGAQAVAFPDGADLSAPGIAALIEQFAVELGLESFTLVGNDTGGAYAQVYAARYPARVSRLVLSNCDALEVFPPKHFAALQARVNIPGYLSVMALLFRSRAFLRSSMALGLLSHRLSGEDIHRRYARHFVASAAVRRNFRRVVRGWSAAHTLQAAESLARFERPVLLIWGVDDRLLFPLSLGQRLAAVFPNARLEVVPQSMTYVHEDQPAIFARLLEGFVAA</sequence>
<comment type="caution">
    <text evidence="2">The sequence shown here is derived from an EMBL/GenBank/DDBJ whole genome shotgun (WGS) entry which is preliminary data.</text>
</comment>
<dbReference type="SUPFAM" id="SSF53474">
    <property type="entry name" value="alpha/beta-Hydrolases"/>
    <property type="match status" value="1"/>
</dbReference>